<accession>A0A974ZX11</accession>
<feature type="compositionally biased region" description="Polar residues" evidence="1">
    <location>
        <begin position="224"/>
        <end position="235"/>
    </location>
</feature>
<evidence type="ECO:0000313" key="3">
    <source>
        <dbReference type="Proteomes" id="UP000662986"/>
    </source>
</evidence>
<evidence type="ECO:0000256" key="1">
    <source>
        <dbReference type="SAM" id="MobiDB-lite"/>
    </source>
</evidence>
<feature type="compositionally biased region" description="Low complexity" evidence="1">
    <location>
        <begin position="236"/>
        <end position="297"/>
    </location>
</feature>
<feature type="region of interest" description="Disordered" evidence="1">
    <location>
        <begin position="333"/>
        <end position="427"/>
    </location>
</feature>
<dbReference type="Proteomes" id="UP000662986">
    <property type="component" value="Chromosome"/>
</dbReference>
<reference evidence="2 3" key="2">
    <citation type="journal article" date="2022" name="Arch. Microbiol.">
        <title>Rhodococcus pseudokoreensis sp. nov. isolated from the rhizosphere of young M26 apple rootstocks.</title>
        <authorList>
            <person name="Kampfer P."/>
            <person name="Glaeser S.P."/>
            <person name="Blom J."/>
            <person name="Wolf J."/>
            <person name="Benning S."/>
            <person name="Schloter M."/>
            <person name="Neumann-Schaal M."/>
        </authorList>
    </citation>
    <scope>NUCLEOTIDE SEQUENCE [LARGE SCALE GENOMIC DNA]</scope>
    <source>
        <strain evidence="2 3">R79</strain>
    </source>
</reference>
<reference evidence="2 3" key="1">
    <citation type="journal article" date="2021" name="Microbiol. Resour. Announc.">
        <title>Complete Genome Sequences of Two Rhodococcus sp. Strains with Large and Linear Chromosomes, Isolated from Apple Rhizosphere.</title>
        <authorList>
            <person name="Benning S."/>
            <person name="Brugnone N."/>
            <person name="Siani R."/>
            <person name="Kublik S."/>
            <person name="Schloter M."/>
            <person name="Rad V."/>
        </authorList>
    </citation>
    <scope>NUCLEOTIDE SEQUENCE [LARGE SCALE GENOMIC DNA]</scope>
    <source>
        <strain evidence="2 3">R79</strain>
    </source>
</reference>
<dbReference type="RefSeq" id="WP_206009775.1">
    <property type="nucleotide sequence ID" value="NZ_CP070619.1"/>
</dbReference>
<organism evidence="2 3">
    <name type="scientific">Rhodococcus pseudokoreensis</name>
    <dbReference type="NCBI Taxonomy" id="2811421"/>
    <lineage>
        <taxon>Bacteria</taxon>
        <taxon>Bacillati</taxon>
        <taxon>Actinomycetota</taxon>
        <taxon>Actinomycetes</taxon>
        <taxon>Mycobacteriales</taxon>
        <taxon>Nocardiaceae</taxon>
        <taxon>Rhodococcus</taxon>
    </lineage>
</organism>
<feature type="region of interest" description="Disordered" evidence="1">
    <location>
        <begin position="1"/>
        <end position="45"/>
    </location>
</feature>
<sequence>MAPKDPRSVILDSLSPHGADHQRRSSLQDSADKLSHGSQPDDPYINTMESFHGMSHVEMYDKTQAMVPDAIGDLAQVCHSISNSLPLAFGFAILRNTISERWEGAAADAAAQATERLAATSGQLTSSIAAIAVKLDILSSAAADVKASVPQPASSEGVLSQLPLSPLAAERSETEREAARLEAVRRLEAIYVPNYRDVGTNVPQLPEPYTPSGDGSGSGGVPSTYGTVPQGSNPWSASDSSTSSASGYGDASVNGETPGDAESAGDDAATTSAANAEAAANQAAANQGPGANAGSGSAAQTAAANAQNAAGAGPQGSGAGGAGYGGIGGSGRSGAGGSGVGGSASSTRRKNDKRDSESNSGGVVPGGPIPSGGAAAGAGAAAAAAAATPVKPSMSRPGMGMAPGMMGAPGRAGGHGEGDTEHQTPSYLITVDNGNELIGKLDPVAPPVIGA</sequence>
<feature type="compositionally biased region" description="Gly residues" evidence="1">
    <location>
        <begin position="333"/>
        <end position="342"/>
    </location>
</feature>
<dbReference type="EMBL" id="CP070619">
    <property type="protein sequence ID" value="QSE93176.1"/>
    <property type="molecule type" value="Genomic_DNA"/>
</dbReference>
<feature type="region of interest" description="Disordered" evidence="1">
    <location>
        <begin position="198"/>
        <end position="297"/>
    </location>
</feature>
<feature type="compositionally biased region" description="Low complexity" evidence="1">
    <location>
        <begin position="377"/>
        <end position="409"/>
    </location>
</feature>
<proteinExistence type="predicted"/>
<name>A0A974ZX11_9NOCA</name>
<protein>
    <recommendedName>
        <fullName evidence="4">PPE family protein</fullName>
    </recommendedName>
</protein>
<evidence type="ECO:0000313" key="2">
    <source>
        <dbReference type="EMBL" id="QSE93176.1"/>
    </source>
</evidence>
<keyword evidence="3" id="KW-1185">Reference proteome</keyword>
<evidence type="ECO:0008006" key="4">
    <source>
        <dbReference type="Google" id="ProtNLM"/>
    </source>
</evidence>
<gene>
    <name evidence="2" type="ORF">JWS13_33600</name>
</gene>